<evidence type="ECO:0000313" key="1">
    <source>
        <dbReference type="EMBL" id="CAL1266100.1"/>
    </source>
</evidence>
<dbReference type="Proteomes" id="UP001497382">
    <property type="component" value="Unassembled WGS sequence"/>
</dbReference>
<name>A0AAV1Z3X7_9ARAC</name>
<evidence type="ECO:0000313" key="2">
    <source>
        <dbReference type="Proteomes" id="UP001497382"/>
    </source>
</evidence>
<proteinExistence type="predicted"/>
<dbReference type="EMBL" id="CAXIEN010000020">
    <property type="protein sequence ID" value="CAL1266100.1"/>
    <property type="molecule type" value="Genomic_DNA"/>
</dbReference>
<feature type="non-terminal residue" evidence="1">
    <location>
        <position position="118"/>
    </location>
</feature>
<protein>
    <submittedName>
        <fullName evidence="1">Uncharacterized protein</fullName>
    </submittedName>
</protein>
<sequence>MKIWLDVTKDACTEGTKLNKDLEANMKCISEAAANPNCDFKPSEEDFKNIPEDKLFCRIFAEMRHCACTEKLEVRAAELLKNLSMRYTNPSIDTCWESAKRLSSNGTNLRIKFFQTKK</sequence>
<accession>A0AAV1Z3X7</accession>
<dbReference type="AlphaFoldDB" id="A0AAV1Z3X7"/>
<organism evidence="1 2">
    <name type="scientific">Larinioides sclopetarius</name>
    <dbReference type="NCBI Taxonomy" id="280406"/>
    <lineage>
        <taxon>Eukaryota</taxon>
        <taxon>Metazoa</taxon>
        <taxon>Ecdysozoa</taxon>
        <taxon>Arthropoda</taxon>
        <taxon>Chelicerata</taxon>
        <taxon>Arachnida</taxon>
        <taxon>Araneae</taxon>
        <taxon>Araneomorphae</taxon>
        <taxon>Entelegynae</taxon>
        <taxon>Araneoidea</taxon>
        <taxon>Araneidae</taxon>
        <taxon>Larinioides</taxon>
    </lineage>
</organism>
<keyword evidence="2" id="KW-1185">Reference proteome</keyword>
<gene>
    <name evidence="1" type="ORF">LARSCL_LOCUS2919</name>
</gene>
<reference evidence="1 2" key="1">
    <citation type="submission" date="2024-04" db="EMBL/GenBank/DDBJ databases">
        <authorList>
            <person name="Rising A."/>
            <person name="Reimegard J."/>
            <person name="Sonavane S."/>
            <person name="Akerstrom W."/>
            <person name="Nylinder S."/>
            <person name="Hedman E."/>
            <person name="Kallberg Y."/>
        </authorList>
    </citation>
    <scope>NUCLEOTIDE SEQUENCE [LARGE SCALE GENOMIC DNA]</scope>
</reference>
<comment type="caution">
    <text evidence="1">The sequence shown here is derived from an EMBL/GenBank/DDBJ whole genome shotgun (WGS) entry which is preliminary data.</text>
</comment>